<dbReference type="Proteomes" id="UP000427769">
    <property type="component" value="Chromosome"/>
</dbReference>
<dbReference type="AlphaFoldDB" id="A0A5K7YS53"/>
<evidence type="ECO:0000313" key="3">
    <source>
        <dbReference type="Proteomes" id="UP000427769"/>
    </source>
</evidence>
<dbReference type="Pfam" id="PF01548">
    <property type="entry name" value="DEDD_Tnp_IS110"/>
    <property type="match status" value="1"/>
</dbReference>
<feature type="domain" description="Transposase IS110-like N-terminal" evidence="1">
    <location>
        <begin position="9"/>
        <end position="148"/>
    </location>
</feature>
<keyword evidence="3" id="KW-1185">Reference proteome</keyword>
<dbReference type="GO" id="GO:0004803">
    <property type="term" value="F:transposase activity"/>
    <property type="evidence" value="ECO:0007669"/>
    <property type="project" value="InterPro"/>
</dbReference>
<dbReference type="PANTHER" id="PTHR33055:SF17">
    <property type="entry name" value="THIRD ORF IN TRANSPOSON ISC1491"/>
    <property type="match status" value="1"/>
</dbReference>
<dbReference type="InterPro" id="IPR002525">
    <property type="entry name" value="Transp_IS110-like_N"/>
</dbReference>
<accession>A0A5K7YS53</accession>
<dbReference type="PANTHER" id="PTHR33055">
    <property type="entry name" value="TRANSPOSASE FOR INSERTION SEQUENCE ELEMENT IS1111A"/>
    <property type="match status" value="1"/>
</dbReference>
<name>A0A5K7YS53_9BACT</name>
<dbReference type="GO" id="GO:0006313">
    <property type="term" value="P:DNA transposition"/>
    <property type="evidence" value="ECO:0007669"/>
    <property type="project" value="InterPro"/>
</dbReference>
<evidence type="ECO:0000313" key="2">
    <source>
        <dbReference type="EMBL" id="BBO72652.1"/>
    </source>
</evidence>
<proteinExistence type="predicted"/>
<gene>
    <name evidence="2" type="ORF">DSCW_00690</name>
</gene>
<reference evidence="2 3" key="1">
    <citation type="submission" date="2019-11" db="EMBL/GenBank/DDBJ databases">
        <title>Comparative genomics of hydrocarbon-degrading Desulfosarcina strains.</title>
        <authorList>
            <person name="Watanabe M."/>
            <person name="Kojima H."/>
            <person name="Fukui M."/>
        </authorList>
    </citation>
    <scope>NUCLEOTIDE SEQUENCE [LARGE SCALE GENOMIC DNA]</scope>
    <source>
        <strain evidence="2 3">PP31</strain>
    </source>
</reference>
<dbReference type="KEGG" id="dwd:DSCW_00690"/>
<organism evidence="2 3">
    <name type="scientific">Desulfosarcina widdelii</name>
    <dbReference type="NCBI Taxonomy" id="947919"/>
    <lineage>
        <taxon>Bacteria</taxon>
        <taxon>Pseudomonadati</taxon>
        <taxon>Thermodesulfobacteriota</taxon>
        <taxon>Desulfobacteria</taxon>
        <taxon>Desulfobacterales</taxon>
        <taxon>Desulfosarcinaceae</taxon>
        <taxon>Desulfosarcina</taxon>
    </lineage>
</organism>
<protein>
    <recommendedName>
        <fullName evidence="1">Transposase IS110-like N-terminal domain-containing protein</fullName>
    </recommendedName>
</protein>
<dbReference type="GO" id="GO:0003677">
    <property type="term" value="F:DNA binding"/>
    <property type="evidence" value="ECO:0007669"/>
    <property type="project" value="InterPro"/>
</dbReference>
<sequence>MQKIAYLALDVHARSCTLGNMDHNGNFRGNVEFATSEKNIIHALTSIKAKTKLLTIEEGTLTHWAAQAASSHVTEVIVCDPRENVLIYKSSNKKDSEDTRNLCRLLRMGELKQIYHPENDDRAIFKAAAQHYLDLRNQLTRLKHKIKASYRRWGVIDIFTSCVYSPGRRGKYIKQIKHPPIQKQLGQLYHLMDQTEAMRRSALESMKQLGRNYPEICEFKKIPGIADVNTHIFDAFVQTPH</sequence>
<dbReference type="RefSeq" id="WP_170302059.1">
    <property type="nucleotide sequence ID" value="NZ_AP021875.1"/>
</dbReference>
<evidence type="ECO:0000259" key="1">
    <source>
        <dbReference type="Pfam" id="PF01548"/>
    </source>
</evidence>
<dbReference type="InterPro" id="IPR047650">
    <property type="entry name" value="Transpos_IS110"/>
</dbReference>
<dbReference type="EMBL" id="AP021875">
    <property type="protein sequence ID" value="BBO72652.1"/>
    <property type="molecule type" value="Genomic_DNA"/>
</dbReference>